<comment type="similarity">
    <text evidence="10">Belongs to the peptidase T1B family.</text>
</comment>
<dbReference type="InterPro" id="IPR023333">
    <property type="entry name" value="Proteasome_suB-type"/>
</dbReference>
<keyword evidence="8 10" id="KW-0539">Nucleus</keyword>
<dbReference type="PANTHER" id="PTHR32194:SF0">
    <property type="entry name" value="ATP-DEPENDENT PROTEASE SUBUNIT HSLV"/>
    <property type="match status" value="1"/>
</dbReference>
<keyword evidence="12" id="KW-1185">Reference proteome</keyword>
<sequence length="226" mass="24187">MQHPSHSTTLTPDVSRLKEGEMNLGTSIMAVAFPGGVVIGADSRTTMGSYVANRVTDKVTFLSDRIYCCRSGSAADTQAVADVVTAQLSQYEMTHGHRPAVHVAANMLEGIVYSNKDRLSAGIIVAGWDAVNGGTVYNIPLGGGLFKGPWAIGGSGSTYVYGWCDATYREDWNKDETVKFVTETLALAMSRDGSSGGTIRLAIITEDGVERVFVPGNELPQFWEKA</sequence>
<evidence type="ECO:0000256" key="2">
    <source>
        <dbReference type="ARBA" id="ARBA00022490"/>
    </source>
</evidence>
<keyword evidence="3" id="KW-0645">Protease</keyword>
<dbReference type="GO" id="GO:0005634">
    <property type="term" value="C:nucleus"/>
    <property type="evidence" value="ECO:0007669"/>
    <property type="project" value="UniProtKB-SubCell"/>
</dbReference>
<dbReference type="CDD" id="cd03762">
    <property type="entry name" value="proteasome_beta_type_6"/>
    <property type="match status" value="1"/>
</dbReference>
<proteinExistence type="inferred from homology"/>
<evidence type="ECO:0000313" key="11">
    <source>
        <dbReference type="EMBL" id="TNY24184.1"/>
    </source>
</evidence>
<evidence type="ECO:0000256" key="8">
    <source>
        <dbReference type="ARBA" id="ARBA00023242"/>
    </source>
</evidence>
<comment type="function">
    <text evidence="10">Component of the proteasome, a multicatalytic proteinase complex which is characterized by its ability to cleave peptides with Arg, Phe, Tyr, Leu, and Glu adjacent to the leaving group at neutral or slightly basic pH. The proteasome has an ATP-dependent proteolytic activity.</text>
</comment>
<reference evidence="11 12" key="1">
    <citation type="submission" date="2019-03" db="EMBL/GenBank/DDBJ databases">
        <title>Rhodosporidium diobovatum UCD-FST 08-225 genome sequencing, assembly, and annotation.</title>
        <authorList>
            <person name="Fakankun I.U."/>
            <person name="Fristensky B."/>
            <person name="Levin D.B."/>
        </authorList>
    </citation>
    <scope>NUCLEOTIDE SEQUENCE [LARGE SCALE GENOMIC DNA]</scope>
    <source>
        <strain evidence="11 12">UCD-FST 08-225</strain>
    </source>
</reference>
<evidence type="ECO:0000256" key="9">
    <source>
        <dbReference type="PIRSR" id="PIRSR600243-1"/>
    </source>
</evidence>
<evidence type="ECO:0000256" key="5">
    <source>
        <dbReference type="ARBA" id="ARBA00022801"/>
    </source>
</evidence>
<dbReference type="GO" id="GO:0051603">
    <property type="term" value="P:proteolysis involved in protein catabolic process"/>
    <property type="evidence" value="ECO:0007669"/>
    <property type="project" value="InterPro"/>
</dbReference>
<dbReference type="AlphaFoldDB" id="A0A5C5G727"/>
<dbReference type="GO" id="GO:0005737">
    <property type="term" value="C:cytoplasm"/>
    <property type="evidence" value="ECO:0007669"/>
    <property type="project" value="UniProtKB-SubCell"/>
</dbReference>
<dbReference type="PANTHER" id="PTHR32194">
    <property type="entry name" value="METALLOPROTEASE TLDD"/>
    <property type="match status" value="1"/>
</dbReference>
<dbReference type="EMBL" id="SOZI01000004">
    <property type="protein sequence ID" value="TNY24184.1"/>
    <property type="molecule type" value="Genomic_DNA"/>
</dbReference>
<dbReference type="GO" id="GO:0004298">
    <property type="term" value="F:threonine-type endopeptidase activity"/>
    <property type="evidence" value="ECO:0007669"/>
    <property type="project" value="UniProtKB-KW"/>
</dbReference>
<protein>
    <recommendedName>
        <fullName evidence="10">Proteasome subunit beta</fullName>
    </recommendedName>
</protein>
<evidence type="ECO:0000256" key="1">
    <source>
        <dbReference type="ARBA" id="ARBA00001198"/>
    </source>
</evidence>
<dbReference type="InterPro" id="IPR001353">
    <property type="entry name" value="Proteasome_sua/b"/>
</dbReference>
<dbReference type="Gene3D" id="3.60.20.10">
    <property type="entry name" value="Glutamine Phosphoribosylpyrophosphate, subunit 1, domain 1"/>
    <property type="match status" value="1"/>
</dbReference>
<keyword evidence="2 10" id="KW-0963">Cytoplasm</keyword>
<keyword evidence="7" id="KW-0865">Zymogen</keyword>
<evidence type="ECO:0000256" key="10">
    <source>
        <dbReference type="RuleBase" id="RU004203"/>
    </source>
</evidence>
<organism evidence="11 12">
    <name type="scientific">Rhodotorula diobovata</name>
    <dbReference type="NCBI Taxonomy" id="5288"/>
    <lineage>
        <taxon>Eukaryota</taxon>
        <taxon>Fungi</taxon>
        <taxon>Dikarya</taxon>
        <taxon>Basidiomycota</taxon>
        <taxon>Pucciniomycotina</taxon>
        <taxon>Microbotryomycetes</taxon>
        <taxon>Sporidiobolales</taxon>
        <taxon>Sporidiobolaceae</taxon>
        <taxon>Rhodotorula</taxon>
    </lineage>
</organism>
<dbReference type="GO" id="GO:0019774">
    <property type="term" value="C:proteasome core complex, beta-subunit complex"/>
    <property type="evidence" value="ECO:0007669"/>
    <property type="project" value="UniProtKB-ARBA"/>
</dbReference>
<keyword evidence="4" id="KW-0888">Threonine protease</keyword>
<dbReference type="PRINTS" id="PR00141">
    <property type="entry name" value="PROTEASOME"/>
</dbReference>
<evidence type="ECO:0000313" key="12">
    <source>
        <dbReference type="Proteomes" id="UP000311382"/>
    </source>
</evidence>
<dbReference type="SUPFAM" id="SSF56235">
    <property type="entry name" value="N-terminal nucleophile aminohydrolases (Ntn hydrolases)"/>
    <property type="match status" value="1"/>
</dbReference>
<dbReference type="STRING" id="5288.A0A5C5G727"/>
<dbReference type="Pfam" id="PF00227">
    <property type="entry name" value="Proteasome"/>
    <property type="match status" value="1"/>
</dbReference>
<comment type="catalytic activity">
    <reaction evidence="1">
        <text>Cleavage of peptide bonds with very broad specificity.</text>
        <dbReference type="EC" id="3.4.25.1"/>
    </reaction>
</comment>
<dbReference type="InterPro" id="IPR000243">
    <property type="entry name" value="Pept_T1A_subB"/>
</dbReference>
<evidence type="ECO:0000256" key="3">
    <source>
        <dbReference type="ARBA" id="ARBA00022670"/>
    </source>
</evidence>
<evidence type="ECO:0000256" key="6">
    <source>
        <dbReference type="ARBA" id="ARBA00022942"/>
    </source>
</evidence>
<dbReference type="OrthoDB" id="7854943at2759"/>
<dbReference type="InterPro" id="IPR029055">
    <property type="entry name" value="Ntn_hydrolases_N"/>
</dbReference>
<keyword evidence="5" id="KW-0378">Hydrolase</keyword>
<comment type="subcellular location">
    <subcellularLocation>
        <location evidence="10">Cytoplasm</location>
    </subcellularLocation>
    <subcellularLocation>
        <location evidence="10">Nucleus</location>
    </subcellularLocation>
</comment>
<feature type="active site" description="Nucleophile" evidence="9">
    <location>
        <position position="26"/>
    </location>
</feature>
<dbReference type="FunFam" id="3.60.20.10:FF:000010">
    <property type="entry name" value="Proteasome subunit beta type-1"/>
    <property type="match status" value="1"/>
</dbReference>
<comment type="caution">
    <text evidence="11">The sequence shown here is derived from an EMBL/GenBank/DDBJ whole genome shotgun (WGS) entry which is preliminary data.</text>
</comment>
<comment type="subunit">
    <text evidence="10">Component of the proteasome complex.</text>
</comment>
<gene>
    <name evidence="11" type="ORF">DMC30DRAFT_190734</name>
</gene>
<dbReference type="PROSITE" id="PS51476">
    <property type="entry name" value="PROTEASOME_BETA_2"/>
    <property type="match status" value="1"/>
</dbReference>
<dbReference type="Proteomes" id="UP000311382">
    <property type="component" value="Unassembled WGS sequence"/>
</dbReference>
<dbReference type="InterPro" id="IPR016050">
    <property type="entry name" value="Proteasome_bsu_CS"/>
</dbReference>
<dbReference type="PROSITE" id="PS00854">
    <property type="entry name" value="PROTEASOME_BETA_1"/>
    <property type="match status" value="1"/>
</dbReference>
<name>A0A5C5G727_9BASI</name>
<evidence type="ECO:0000256" key="7">
    <source>
        <dbReference type="ARBA" id="ARBA00023145"/>
    </source>
</evidence>
<keyword evidence="6 10" id="KW-0647">Proteasome</keyword>
<evidence type="ECO:0000256" key="4">
    <source>
        <dbReference type="ARBA" id="ARBA00022698"/>
    </source>
</evidence>
<accession>A0A5C5G727</accession>